<reference evidence="2" key="1">
    <citation type="submission" date="2021-12" db="EMBL/GenBank/DDBJ databases">
        <title>Convergent genome expansion in fungi linked to evolution of root-endophyte symbiosis.</title>
        <authorList>
            <consortium name="DOE Joint Genome Institute"/>
            <person name="Ke Y.-H."/>
            <person name="Bonito G."/>
            <person name="Liao H.-L."/>
            <person name="Looney B."/>
            <person name="Rojas-Flechas A."/>
            <person name="Nash J."/>
            <person name="Hameed K."/>
            <person name="Schadt C."/>
            <person name="Martin F."/>
            <person name="Crous P.W."/>
            <person name="Miettinen O."/>
            <person name="Magnuson J.K."/>
            <person name="Labbe J."/>
            <person name="Jacobson D."/>
            <person name="Doktycz M.J."/>
            <person name="Veneault-Fourrey C."/>
            <person name="Kuo A."/>
            <person name="Mondo S."/>
            <person name="Calhoun S."/>
            <person name="Riley R."/>
            <person name="Ohm R."/>
            <person name="LaButti K."/>
            <person name="Andreopoulos B."/>
            <person name="Pangilinan J."/>
            <person name="Nolan M."/>
            <person name="Tritt A."/>
            <person name="Clum A."/>
            <person name="Lipzen A."/>
            <person name="Daum C."/>
            <person name="Barry K."/>
            <person name="Grigoriev I.V."/>
            <person name="Vilgalys R."/>
        </authorList>
    </citation>
    <scope>NUCLEOTIDE SEQUENCE</scope>
    <source>
        <strain evidence="2">PMI_201</strain>
    </source>
</reference>
<name>A0AAD4PXW0_9EURO</name>
<evidence type="ECO:0000313" key="3">
    <source>
        <dbReference type="Proteomes" id="UP001201262"/>
    </source>
</evidence>
<evidence type="ECO:0000313" key="2">
    <source>
        <dbReference type="EMBL" id="KAH8700475.1"/>
    </source>
</evidence>
<feature type="compositionally biased region" description="Basic and acidic residues" evidence="1">
    <location>
        <begin position="107"/>
        <end position="116"/>
    </location>
</feature>
<sequence>MAATAEKQTKEDLPQDDDDDYYSDSASNSDFDYDSYSEDDIDEPQTESDHKAQNQRRRRPQQGTAVKGRDNRSFDYYDESEDESQAVAPFERLGGDEASMDGPVTRARQERGEIPERGGNQGGEKFQMAEDSKKSIDDEEGLKLKLELNLDIEVELKASIHGDLTLALLA</sequence>
<dbReference type="AlphaFoldDB" id="A0AAD4PXW0"/>
<organism evidence="2 3">
    <name type="scientific">Talaromyces proteolyticus</name>
    <dbReference type="NCBI Taxonomy" id="1131652"/>
    <lineage>
        <taxon>Eukaryota</taxon>
        <taxon>Fungi</taxon>
        <taxon>Dikarya</taxon>
        <taxon>Ascomycota</taxon>
        <taxon>Pezizomycotina</taxon>
        <taxon>Eurotiomycetes</taxon>
        <taxon>Eurotiomycetidae</taxon>
        <taxon>Eurotiales</taxon>
        <taxon>Trichocomaceae</taxon>
        <taxon>Talaromyces</taxon>
        <taxon>Talaromyces sect. Bacilispori</taxon>
    </lineage>
</organism>
<dbReference type="GeneID" id="70249262"/>
<dbReference type="Proteomes" id="UP001201262">
    <property type="component" value="Unassembled WGS sequence"/>
</dbReference>
<dbReference type="PANTHER" id="PTHR35587">
    <property type="entry name" value="EXPRESSED PROTEIN"/>
    <property type="match status" value="1"/>
</dbReference>
<dbReference type="PANTHER" id="PTHR35587:SF6">
    <property type="entry name" value="BZIP DOMAIN-CONTAINING PROTEIN"/>
    <property type="match status" value="1"/>
</dbReference>
<evidence type="ECO:0000256" key="1">
    <source>
        <dbReference type="SAM" id="MobiDB-lite"/>
    </source>
</evidence>
<protein>
    <submittedName>
        <fullName evidence="2">Uncharacterized protein</fullName>
    </submittedName>
</protein>
<accession>A0AAD4PXW0</accession>
<gene>
    <name evidence="2" type="ORF">BGW36DRAFT_405712</name>
</gene>
<comment type="caution">
    <text evidence="2">The sequence shown here is derived from an EMBL/GenBank/DDBJ whole genome shotgun (WGS) entry which is preliminary data.</text>
</comment>
<feature type="compositionally biased region" description="Acidic residues" evidence="1">
    <location>
        <begin position="31"/>
        <end position="46"/>
    </location>
</feature>
<dbReference type="RefSeq" id="XP_046074181.1">
    <property type="nucleotide sequence ID" value="XM_046218975.1"/>
</dbReference>
<feature type="region of interest" description="Disordered" evidence="1">
    <location>
        <begin position="1"/>
        <end position="136"/>
    </location>
</feature>
<proteinExistence type="predicted"/>
<dbReference type="EMBL" id="JAJTJA010000004">
    <property type="protein sequence ID" value="KAH8700475.1"/>
    <property type="molecule type" value="Genomic_DNA"/>
</dbReference>
<keyword evidence="3" id="KW-1185">Reference proteome</keyword>
<feature type="compositionally biased region" description="Basic and acidic residues" evidence="1">
    <location>
        <begin position="127"/>
        <end position="136"/>
    </location>
</feature>